<feature type="chain" id="PRO_5031293141" description="Cyclin C-terminal domain-containing protein" evidence="1">
    <location>
        <begin position="19"/>
        <end position="149"/>
    </location>
</feature>
<dbReference type="Gene3D" id="1.10.472.10">
    <property type="entry name" value="Cyclin-like"/>
    <property type="match status" value="2"/>
</dbReference>
<feature type="signal peptide" evidence="1">
    <location>
        <begin position="1"/>
        <end position="18"/>
    </location>
</feature>
<feature type="domain" description="Cyclin C-terminal" evidence="2">
    <location>
        <begin position="59"/>
        <end position="142"/>
    </location>
</feature>
<dbReference type="Pfam" id="PF02984">
    <property type="entry name" value="Cyclin_C"/>
    <property type="match status" value="1"/>
</dbReference>
<name>A0A7S1A6I2_NOCSC</name>
<sequence>MPLMVLAALLLSMKLCDANCVHRRQVHQLAFAVGFAGGQLLQKERQMVQVVRGRIWSSTPWTFLSTCAIDDELRAVAESVMVLSLGSASVNRYASSQIAAGALCVGNLVLGRKAWSEAEEDQTWYSELQLEGCVGDLLALLPNVTSGVV</sequence>
<accession>A0A7S1A6I2</accession>
<evidence type="ECO:0000313" key="3">
    <source>
        <dbReference type="EMBL" id="CAD8844066.1"/>
    </source>
</evidence>
<proteinExistence type="predicted"/>
<dbReference type="CDD" id="cd20537">
    <property type="entry name" value="CYCLIN_CCNO-like_rpt2"/>
    <property type="match status" value="1"/>
</dbReference>
<protein>
    <recommendedName>
        <fullName evidence="2">Cyclin C-terminal domain-containing protein</fullName>
    </recommendedName>
</protein>
<dbReference type="SUPFAM" id="SSF47954">
    <property type="entry name" value="Cyclin-like"/>
    <property type="match status" value="1"/>
</dbReference>
<gene>
    <name evidence="3" type="ORF">NSCI0253_LOCUS18416</name>
</gene>
<evidence type="ECO:0000256" key="1">
    <source>
        <dbReference type="SAM" id="SignalP"/>
    </source>
</evidence>
<evidence type="ECO:0000259" key="2">
    <source>
        <dbReference type="Pfam" id="PF02984"/>
    </source>
</evidence>
<dbReference type="InterPro" id="IPR004367">
    <property type="entry name" value="Cyclin_C-dom"/>
</dbReference>
<keyword evidence="1" id="KW-0732">Signal</keyword>
<dbReference type="AlphaFoldDB" id="A0A7S1A6I2"/>
<dbReference type="EMBL" id="HBFQ01026041">
    <property type="protein sequence ID" value="CAD8844066.1"/>
    <property type="molecule type" value="Transcribed_RNA"/>
</dbReference>
<dbReference type="InterPro" id="IPR036915">
    <property type="entry name" value="Cyclin-like_sf"/>
</dbReference>
<organism evidence="3">
    <name type="scientific">Noctiluca scintillans</name>
    <name type="common">Sea sparkle</name>
    <name type="synonym">Red tide dinoflagellate</name>
    <dbReference type="NCBI Taxonomy" id="2966"/>
    <lineage>
        <taxon>Eukaryota</taxon>
        <taxon>Sar</taxon>
        <taxon>Alveolata</taxon>
        <taxon>Dinophyceae</taxon>
        <taxon>Noctilucales</taxon>
        <taxon>Noctilucaceae</taxon>
        <taxon>Noctiluca</taxon>
    </lineage>
</organism>
<reference evidence="3" key="1">
    <citation type="submission" date="2021-01" db="EMBL/GenBank/DDBJ databases">
        <authorList>
            <person name="Corre E."/>
            <person name="Pelletier E."/>
            <person name="Niang G."/>
            <person name="Scheremetjew M."/>
            <person name="Finn R."/>
            <person name="Kale V."/>
            <person name="Holt S."/>
            <person name="Cochrane G."/>
            <person name="Meng A."/>
            <person name="Brown T."/>
            <person name="Cohen L."/>
        </authorList>
    </citation>
    <scope>NUCLEOTIDE SEQUENCE</scope>
</reference>